<keyword evidence="13 17" id="KW-0464">Manganese</keyword>
<evidence type="ECO:0000256" key="11">
    <source>
        <dbReference type="ARBA" id="ARBA00022842"/>
    </source>
</evidence>
<accession>A0A1I4YJY5</accession>
<comment type="subunit">
    <text evidence="18">DNA polymerase III contains a core (composed of alpha, epsilon and theta chains) that associates with a tau subunit. This core dimerizes to form the POLIII' complex. PolIII' associates with the gamma complex (composed of gamma, delta, delta', psi and chi chains) and with the beta chain to form the complete DNA polymerase III complex.</text>
</comment>
<feature type="active site" description="Proton acceptor" evidence="15">
    <location>
        <position position="154"/>
    </location>
</feature>
<dbReference type="GO" id="GO:0045004">
    <property type="term" value="P:DNA replication proofreading"/>
    <property type="evidence" value="ECO:0007669"/>
    <property type="project" value="TreeGrafter"/>
</dbReference>
<dbReference type="GO" id="GO:0003677">
    <property type="term" value="F:DNA binding"/>
    <property type="evidence" value="ECO:0007669"/>
    <property type="project" value="InterPro"/>
</dbReference>
<dbReference type="EMBL" id="FOVE01000008">
    <property type="protein sequence ID" value="SFN38365.1"/>
    <property type="molecule type" value="Genomic_DNA"/>
</dbReference>
<feature type="binding site" evidence="16">
    <location>
        <position position="9"/>
    </location>
    <ligand>
        <name>substrate</name>
    </ligand>
</feature>
<dbReference type="NCBIfam" id="NF004316">
    <property type="entry name" value="PRK05711.1"/>
    <property type="match status" value="1"/>
</dbReference>
<keyword evidence="8 17" id="KW-0479">Metal-binding</keyword>
<dbReference type="InterPro" id="IPR012337">
    <property type="entry name" value="RNaseH-like_sf"/>
</dbReference>
<dbReference type="PANTHER" id="PTHR30231">
    <property type="entry name" value="DNA POLYMERASE III SUBUNIT EPSILON"/>
    <property type="match status" value="1"/>
</dbReference>
<dbReference type="Gene3D" id="3.30.420.10">
    <property type="entry name" value="Ribonuclease H-like superfamily/Ribonuclease H"/>
    <property type="match status" value="1"/>
</dbReference>
<evidence type="ECO:0000256" key="5">
    <source>
        <dbReference type="ARBA" id="ARBA00022695"/>
    </source>
</evidence>
<keyword evidence="12 18" id="KW-0239">DNA-directed DNA polymerase</keyword>
<evidence type="ECO:0000256" key="17">
    <source>
        <dbReference type="PIRSR" id="PIRSR606309-3"/>
    </source>
</evidence>
<evidence type="ECO:0000256" key="1">
    <source>
        <dbReference type="ARBA" id="ARBA00001936"/>
    </source>
</evidence>
<evidence type="ECO:0000256" key="9">
    <source>
        <dbReference type="ARBA" id="ARBA00022801"/>
    </source>
</evidence>
<dbReference type="EC" id="2.7.7.7" evidence="2 18"/>
<dbReference type="GO" id="GO:0008408">
    <property type="term" value="F:3'-5' exonuclease activity"/>
    <property type="evidence" value="ECO:0007669"/>
    <property type="project" value="TreeGrafter"/>
</dbReference>
<keyword evidence="6 18" id="KW-0235">DNA replication</keyword>
<comment type="catalytic activity">
    <reaction evidence="14 18">
        <text>DNA(n) + a 2'-deoxyribonucleoside 5'-triphosphate = DNA(n+1) + diphosphate</text>
        <dbReference type="Rhea" id="RHEA:22508"/>
        <dbReference type="Rhea" id="RHEA-COMP:17339"/>
        <dbReference type="Rhea" id="RHEA-COMP:17340"/>
        <dbReference type="ChEBI" id="CHEBI:33019"/>
        <dbReference type="ChEBI" id="CHEBI:61560"/>
        <dbReference type="ChEBI" id="CHEBI:173112"/>
        <dbReference type="EC" id="2.7.7.7"/>
    </reaction>
</comment>
<dbReference type="Proteomes" id="UP000242869">
    <property type="component" value="Unassembled WGS sequence"/>
</dbReference>
<dbReference type="SUPFAM" id="SSF53098">
    <property type="entry name" value="Ribonuclease H-like"/>
    <property type="match status" value="1"/>
</dbReference>
<feature type="binding site" evidence="16">
    <location>
        <position position="7"/>
    </location>
    <ligand>
        <name>substrate</name>
    </ligand>
</feature>
<evidence type="ECO:0000256" key="18">
    <source>
        <dbReference type="RuleBase" id="RU364087"/>
    </source>
</evidence>
<feature type="binding site" evidence="16">
    <location>
        <position position="59"/>
    </location>
    <ligand>
        <name>substrate</name>
    </ligand>
</feature>
<dbReference type="PANTHER" id="PTHR30231:SF41">
    <property type="entry name" value="DNA POLYMERASE III SUBUNIT EPSILON"/>
    <property type="match status" value="1"/>
</dbReference>
<evidence type="ECO:0000259" key="19">
    <source>
        <dbReference type="SMART" id="SM00479"/>
    </source>
</evidence>
<evidence type="ECO:0000256" key="10">
    <source>
        <dbReference type="ARBA" id="ARBA00022839"/>
    </source>
</evidence>
<keyword evidence="11 17" id="KW-0460">Magnesium</keyword>
<dbReference type="InterPro" id="IPR036397">
    <property type="entry name" value="RNaseH_sf"/>
</dbReference>
<feature type="binding site" evidence="17">
    <location>
        <position position="9"/>
    </location>
    <ligand>
        <name>a divalent metal cation</name>
        <dbReference type="ChEBI" id="CHEBI:60240"/>
        <label>1</label>
        <note>catalytic</note>
    </ligand>
</feature>
<dbReference type="NCBIfam" id="TIGR01406">
    <property type="entry name" value="dnaQ_proteo"/>
    <property type="match status" value="1"/>
</dbReference>
<dbReference type="CDD" id="cd06131">
    <property type="entry name" value="DNA_pol_III_epsilon_Ecoli_like"/>
    <property type="match status" value="1"/>
</dbReference>
<dbReference type="InterPro" id="IPR006054">
    <property type="entry name" value="DnaQ"/>
</dbReference>
<feature type="domain" description="Exonuclease" evidence="19">
    <location>
        <begin position="2"/>
        <end position="176"/>
    </location>
</feature>
<evidence type="ECO:0000256" key="15">
    <source>
        <dbReference type="PIRSR" id="PIRSR606309-1"/>
    </source>
</evidence>
<dbReference type="GO" id="GO:0046872">
    <property type="term" value="F:metal ion binding"/>
    <property type="evidence" value="ECO:0007669"/>
    <property type="project" value="UniProtKB-KW"/>
</dbReference>
<evidence type="ECO:0000256" key="12">
    <source>
        <dbReference type="ARBA" id="ARBA00022932"/>
    </source>
</evidence>
<keyword evidence="10 18" id="KW-0269">Exonuclease</keyword>
<dbReference type="SMART" id="SM00479">
    <property type="entry name" value="EXOIII"/>
    <property type="match status" value="1"/>
</dbReference>
<organism evidence="20 21">
    <name type="scientific">Formivibrio citricus</name>
    <dbReference type="NCBI Taxonomy" id="83765"/>
    <lineage>
        <taxon>Bacteria</taxon>
        <taxon>Pseudomonadati</taxon>
        <taxon>Pseudomonadota</taxon>
        <taxon>Betaproteobacteria</taxon>
        <taxon>Neisseriales</taxon>
        <taxon>Chitinibacteraceae</taxon>
        <taxon>Formivibrio</taxon>
    </lineage>
</organism>
<keyword evidence="7 18" id="KW-0540">Nuclease</keyword>
<evidence type="ECO:0000256" key="8">
    <source>
        <dbReference type="ARBA" id="ARBA00022723"/>
    </source>
</evidence>
<reference evidence="21" key="1">
    <citation type="submission" date="2016-10" db="EMBL/GenBank/DDBJ databases">
        <authorList>
            <person name="Varghese N."/>
            <person name="Submissions S."/>
        </authorList>
    </citation>
    <scope>NUCLEOTIDE SEQUENCE [LARGE SCALE GENOMIC DNA]</scope>
    <source>
        <strain evidence="21">DSM 6150</strain>
    </source>
</reference>
<dbReference type="InterPro" id="IPR013520">
    <property type="entry name" value="Ribonucl_H"/>
</dbReference>
<evidence type="ECO:0000256" key="3">
    <source>
        <dbReference type="ARBA" id="ARBA00020352"/>
    </source>
</evidence>
<feature type="binding site" evidence="17">
    <location>
        <position position="7"/>
    </location>
    <ligand>
        <name>a divalent metal cation</name>
        <dbReference type="ChEBI" id="CHEBI:60240"/>
        <label>1</label>
        <note>catalytic</note>
    </ligand>
</feature>
<gene>
    <name evidence="18" type="primary">dnaQ</name>
    <name evidence="20" type="ORF">SAMN05660284_01352</name>
</gene>
<evidence type="ECO:0000256" key="4">
    <source>
        <dbReference type="ARBA" id="ARBA00022679"/>
    </source>
</evidence>
<dbReference type="FunFam" id="3.30.420.10:FF:000012">
    <property type="entry name" value="DNA polymerase III subunit epsilon"/>
    <property type="match status" value="1"/>
</dbReference>
<dbReference type="STRING" id="83765.SAMN05660284_01352"/>
<dbReference type="GO" id="GO:0005829">
    <property type="term" value="C:cytosol"/>
    <property type="evidence" value="ECO:0007669"/>
    <property type="project" value="TreeGrafter"/>
</dbReference>
<keyword evidence="9 18" id="KW-0378">Hydrolase</keyword>
<comment type="cofactor">
    <cofactor evidence="1 18">
        <name>Mn(2+)</name>
        <dbReference type="ChEBI" id="CHEBI:29035"/>
    </cofactor>
</comment>
<dbReference type="Pfam" id="PF00929">
    <property type="entry name" value="RNase_T"/>
    <property type="match status" value="1"/>
</dbReference>
<dbReference type="RefSeq" id="WP_091193204.1">
    <property type="nucleotide sequence ID" value="NZ_FOVE01000008.1"/>
</dbReference>
<dbReference type="OrthoDB" id="9804290at2"/>
<protein>
    <recommendedName>
        <fullName evidence="3 18">DNA polymerase III subunit epsilon</fullName>
        <ecNumber evidence="2 18">2.7.7.7</ecNumber>
    </recommendedName>
</protein>
<dbReference type="AlphaFoldDB" id="A0A1I4YJY5"/>
<name>A0A1I4YJY5_9NEIS</name>
<sequence length="246" mass="27091">MRQIILDTETTGLRVEDGNRILEIAAVEMLNRKVSPPEHHLHRYINPERESEEGALNVHGLTQEFLADKPKFADIAHEFLDFVRGAELIIHNAPFDVGYLNMELERLGLGKITDHVSGIVDTLALAKDQFPGKRNNLDALCDRFEVDRSNRVLHGALIDCELLAEVYLCLTRGQDSLLIDFGGAASSGGEAGQATAFRPNGPLKVLPASEEELAEHAAYLDTLDKSVKGTCMWRALENPPQVEAAA</sequence>
<evidence type="ECO:0000256" key="16">
    <source>
        <dbReference type="PIRSR" id="PIRSR606309-2"/>
    </source>
</evidence>
<keyword evidence="21" id="KW-1185">Reference proteome</keyword>
<dbReference type="NCBIfam" id="TIGR00573">
    <property type="entry name" value="dnaq"/>
    <property type="match status" value="1"/>
</dbReference>
<feature type="binding site" evidence="17">
    <location>
        <position position="159"/>
    </location>
    <ligand>
        <name>a divalent metal cation</name>
        <dbReference type="ChEBI" id="CHEBI:60240"/>
        <label>1</label>
        <note>catalytic</note>
    </ligand>
</feature>
<dbReference type="InterPro" id="IPR006309">
    <property type="entry name" value="DnaQ_proteo"/>
</dbReference>
<keyword evidence="5 18" id="KW-0548">Nucleotidyltransferase</keyword>
<dbReference type="GO" id="GO:0003887">
    <property type="term" value="F:DNA-directed DNA polymerase activity"/>
    <property type="evidence" value="ECO:0007669"/>
    <property type="project" value="UniProtKB-KW"/>
</dbReference>
<keyword evidence="4 18" id="KW-0808">Transferase</keyword>
<feature type="binding site" evidence="16">
    <location>
        <position position="159"/>
    </location>
    <ligand>
        <name>substrate</name>
    </ligand>
</feature>
<evidence type="ECO:0000256" key="14">
    <source>
        <dbReference type="ARBA" id="ARBA00049244"/>
    </source>
</evidence>
<evidence type="ECO:0000256" key="2">
    <source>
        <dbReference type="ARBA" id="ARBA00012417"/>
    </source>
</evidence>
<proteinExistence type="predicted"/>
<evidence type="ECO:0000313" key="21">
    <source>
        <dbReference type="Proteomes" id="UP000242869"/>
    </source>
</evidence>
<evidence type="ECO:0000256" key="13">
    <source>
        <dbReference type="ARBA" id="ARBA00023211"/>
    </source>
</evidence>
<evidence type="ECO:0000256" key="6">
    <source>
        <dbReference type="ARBA" id="ARBA00022705"/>
    </source>
</evidence>
<evidence type="ECO:0000256" key="7">
    <source>
        <dbReference type="ARBA" id="ARBA00022722"/>
    </source>
</evidence>
<evidence type="ECO:0000313" key="20">
    <source>
        <dbReference type="EMBL" id="SFN38365.1"/>
    </source>
</evidence>
<comment type="cofactor">
    <cofactor evidence="17">
        <name>Mg(2+)</name>
        <dbReference type="ChEBI" id="CHEBI:18420"/>
    </cofactor>
    <cofactor evidence="17">
        <name>Mn(2+)</name>
        <dbReference type="ChEBI" id="CHEBI:29035"/>
    </cofactor>
    <text evidence="17">Binds 2 divalent metal cations. Magnesium or manganese.</text>
</comment>
<comment type="function">
    <text evidence="18">DNA polymerase III is a complex, multichain enzyme responsible for most of the replicative synthesis in bacteria. The epsilon subunit contain the editing function and is a proofreading 3'-5' exonuclease.</text>
</comment>